<feature type="domain" description="MotA/TolQ/ExbB proton channel" evidence="11">
    <location>
        <begin position="132"/>
        <end position="251"/>
    </location>
</feature>
<feature type="signal peptide" evidence="10">
    <location>
        <begin position="1"/>
        <end position="23"/>
    </location>
</feature>
<keyword evidence="5 8" id="KW-0653">Protein transport</keyword>
<keyword evidence="6 9" id="KW-1133">Transmembrane helix</keyword>
<dbReference type="Proteomes" id="UP000245962">
    <property type="component" value="Unassembled WGS sequence"/>
</dbReference>
<feature type="transmembrane region" description="Helical" evidence="9">
    <location>
        <begin position="173"/>
        <end position="197"/>
    </location>
</feature>
<evidence type="ECO:0000313" key="12">
    <source>
        <dbReference type="EMBL" id="PVW14284.1"/>
    </source>
</evidence>
<dbReference type="AlphaFoldDB" id="A0A2U0HZK2"/>
<reference evidence="12 13" key="1">
    <citation type="submission" date="2018-04" db="EMBL/GenBank/DDBJ databases">
        <title>Marixanthomonas spongiae HN-E44 sp. nov., isolated from a marine sponge.</title>
        <authorList>
            <person name="Luo L."/>
            <person name="Zhuang L."/>
        </authorList>
    </citation>
    <scope>NUCLEOTIDE SEQUENCE [LARGE SCALE GENOMIC DNA]</scope>
    <source>
        <strain evidence="12 13">HN-E44</strain>
    </source>
</reference>
<evidence type="ECO:0000256" key="8">
    <source>
        <dbReference type="RuleBase" id="RU004057"/>
    </source>
</evidence>
<keyword evidence="3" id="KW-1003">Cell membrane</keyword>
<evidence type="ECO:0000256" key="6">
    <source>
        <dbReference type="ARBA" id="ARBA00022989"/>
    </source>
</evidence>
<evidence type="ECO:0000259" key="11">
    <source>
        <dbReference type="Pfam" id="PF01618"/>
    </source>
</evidence>
<protein>
    <submittedName>
        <fullName evidence="12">Flagellar motor protein MotA</fullName>
    </submittedName>
</protein>
<dbReference type="OrthoDB" id="4045at2"/>
<evidence type="ECO:0000313" key="13">
    <source>
        <dbReference type="Proteomes" id="UP000245962"/>
    </source>
</evidence>
<evidence type="ECO:0000256" key="7">
    <source>
        <dbReference type="ARBA" id="ARBA00023136"/>
    </source>
</evidence>
<dbReference type="EMBL" id="QEHR01000006">
    <property type="protein sequence ID" value="PVW14284.1"/>
    <property type="molecule type" value="Genomic_DNA"/>
</dbReference>
<feature type="transmembrane region" description="Helical" evidence="9">
    <location>
        <begin position="217"/>
        <end position="240"/>
    </location>
</feature>
<keyword evidence="13" id="KW-1185">Reference proteome</keyword>
<keyword evidence="10" id="KW-0732">Signal</keyword>
<keyword evidence="2 8" id="KW-0813">Transport</keyword>
<comment type="similarity">
    <text evidence="8">Belongs to the exbB/tolQ family.</text>
</comment>
<dbReference type="RefSeq" id="WP_116694773.1">
    <property type="nucleotide sequence ID" value="NZ_QEHR01000006.1"/>
</dbReference>
<dbReference type="PANTHER" id="PTHR30625:SF15">
    <property type="entry name" value="BIOPOLYMER TRANSPORT PROTEIN EXBB"/>
    <property type="match status" value="1"/>
</dbReference>
<dbReference type="InterPro" id="IPR002898">
    <property type="entry name" value="MotA_ExbB_proton_chnl"/>
</dbReference>
<keyword evidence="12" id="KW-0969">Cilium</keyword>
<evidence type="ECO:0000256" key="9">
    <source>
        <dbReference type="SAM" id="Phobius"/>
    </source>
</evidence>
<keyword evidence="12" id="KW-0282">Flagellum</keyword>
<evidence type="ECO:0000256" key="1">
    <source>
        <dbReference type="ARBA" id="ARBA00004651"/>
    </source>
</evidence>
<comment type="subcellular location">
    <subcellularLocation>
        <location evidence="1">Cell membrane</location>
        <topology evidence="1">Multi-pass membrane protein</topology>
    </subcellularLocation>
    <subcellularLocation>
        <location evidence="8">Membrane</location>
        <topology evidence="8">Multi-pass membrane protein</topology>
    </subcellularLocation>
</comment>
<name>A0A2U0HZK2_9FLAO</name>
<dbReference type="InterPro" id="IPR050790">
    <property type="entry name" value="ExbB/TolQ_transport"/>
</dbReference>
<keyword evidence="7 9" id="KW-0472">Membrane</keyword>
<evidence type="ECO:0000256" key="10">
    <source>
        <dbReference type="SAM" id="SignalP"/>
    </source>
</evidence>
<evidence type="ECO:0000256" key="5">
    <source>
        <dbReference type="ARBA" id="ARBA00022927"/>
    </source>
</evidence>
<dbReference type="GO" id="GO:0005886">
    <property type="term" value="C:plasma membrane"/>
    <property type="evidence" value="ECO:0007669"/>
    <property type="project" value="UniProtKB-SubCell"/>
</dbReference>
<accession>A0A2U0HZK2</accession>
<keyword evidence="4 9" id="KW-0812">Transmembrane</keyword>
<keyword evidence="12" id="KW-0966">Cell projection</keyword>
<gene>
    <name evidence="12" type="ORF">DDV96_10795</name>
</gene>
<organism evidence="12 13">
    <name type="scientific">Marixanthomonas spongiae</name>
    <dbReference type="NCBI Taxonomy" id="2174845"/>
    <lineage>
        <taxon>Bacteria</taxon>
        <taxon>Pseudomonadati</taxon>
        <taxon>Bacteroidota</taxon>
        <taxon>Flavobacteriia</taxon>
        <taxon>Flavobacteriales</taxon>
        <taxon>Flavobacteriaceae</taxon>
        <taxon>Marixanthomonas</taxon>
    </lineage>
</organism>
<dbReference type="Pfam" id="PF01618">
    <property type="entry name" value="MotA_ExbB"/>
    <property type="match status" value="1"/>
</dbReference>
<dbReference type="GO" id="GO:0017038">
    <property type="term" value="P:protein import"/>
    <property type="evidence" value="ECO:0007669"/>
    <property type="project" value="TreeGrafter"/>
</dbReference>
<proteinExistence type="inferred from homology"/>
<feature type="transmembrane region" description="Helical" evidence="9">
    <location>
        <begin position="74"/>
        <end position="96"/>
    </location>
</feature>
<evidence type="ECO:0000256" key="3">
    <source>
        <dbReference type="ARBA" id="ARBA00022475"/>
    </source>
</evidence>
<comment type="caution">
    <text evidence="12">The sequence shown here is derived from an EMBL/GenBank/DDBJ whole genome shotgun (WGS) entry which is preliminary data.</text>
</comment>
<dbReference type="PANTHER" id="PTHR30625">
    <property type="entry name" value="PROTEIN TOLQ"/>
    <property type="match status" value="1"/>
</dbReference>
<evidence type="ECO:0000256" key="2">
    <source>
        <dbReference type="ARBA" id="ARBA00022448"/>
    </source>
</evidence>
<feature type="chain" id="PRO_5015706735" evidence="10">
    <location>
        <begin position="24"/>
        <end position="268"/>
    </location>
</feature>
<sequence length="268" mass="28538">MKKLFSIMAIAAMVFAGTCNVNAATAQTVPSSAQALTTAATVTFVQDEEAAADTDEPRGFHQELKQRFIEGGPAFMGIVLLCLILGLAIAIERIIYLNLSTTNTQKLAAKVEDALNSGGIEAAKEVCRNTKGPVASIYYQGLDRADEGVDAAEKAVVAYGGVQMGQLEKNVSWVSLFIALAPMLGFMGTVIGMIEAFDKIQAAGDMNPSLVAGGIKVALLTTVFGLIVAIILQIFYNYIIAKIDSIVNSMEDASITLIDMLVDYKNRK</sequence>
<evidence type="ECO:0000256" key="4">
    <source>
        <dbReference type="ARBA" id="ARBA00022692"/>
    </source>
</evidence>